<protein>
    <recommendedName>
        <fullName evidence="15">Cytochrome c domain-containing protein</fullName>
    </recommendedName>
</protein>
<dbReference type="SUPFAM" id="SSF46626">
    <property type="entry name" value="Cytochrome c"/>
    <property type="match status" value="1"/>
</dbReference>
<feature type="binding site" evidence="11">
    <location>
        <position position="204"/>
    </location>
    <ligand>
        <name>pyrroloquinoline quinone</name>
        <dbReference type="ChEBI" id="CHEBI:58442"/>
    </ligand>
</feature>
<evidence type="ECO:0000256" key="2">
    <source>
        <dbReference type="ARBA" id="ARBA00022617"/>
    </source>
</evidence>
<evidence type="ECO:0000313" key="16">
    <source>
        <dbReference type="EMBL" id="GHA06955.1"/>
    </source>
</evidence>
<dbReference type="GO" id="GO:0009055">
    <property type="term" value="F:electron transfer activity"/>
    <property type="evidence" value="ECO:0007669"/>
    <property type="project" value="InterPro"/>
</dbReference>
<evidence type="ECO:0000256" key="14">
    <source>
        <dbReference type="SAM" id="SignalP"/>
    </source>
</evidence>
<dbReference type="SMART" id="SM00564">
    <property type="entry name" value="PQQ"/>
    <property type="match status" value="5"/>
</dbReference>
<feature type="binding site" description="covalent" evidence="11">
    <location>
        <position position="651"/>
    </location>
    <ligand>
        <name>heme c</name>
        <dbReference type="ChEBI" id="CHEBI:61717"/>
    </ligand>
</feature>
<reference evidence="16" key="1">
    <citation type="journal article" date="2014" name="Int. J. Syst. Evol. Microbiol.">
        <title>Complete genome sequence of Corynebacterium casei LMG S-19264T (=DSM 44701T), isolated from a smear-ripened cheese.</title>
        <authorList>
            <consortium name="US DOE Joint Genome Institute (JGI-PGF)"/>
            <person name="Walter F."/>
            <person name="Albersmeier A."/>
            <person name="Kalinowski J."/>
            <person name="Ruckert C."/>
        </authorList>
    </citation>
    <scope>NUCLEOTIDE SEQUENCE</scope>
    <source>
        <strain evidence="16">KCTC 12711</strain>
    </source>
</reference>
<keyword evidence="17" id="KW-1185">Reference proteome</keyword>
<feature type="binding site" evidence="11">
    <location>
        <begin position="220"/>
        <end position="221"/>
    </location>
    <ligand>
        <name>pyrroloquinoline quinone</name>
        <dbReference type="ChEBI" id="CHEBI:58442"/>
    </ligand>
</feature>
<reference evidence="16" key="2">
    <citation type="submission" date="2020-09" db="EMBL/GenBank/DDBJ databases">
        <authorList>
            <person name="Sun Q."/>
            <person name="Kim S."/>
        </authorList>
    </citation>
    <scope>NUCLEOTIDE SEQUENCE</scope>
    <source>
        <strain evidence="16">KCTC 12711</strain>
    </source>
</reference>
<dbReference type="InterPro" id="IPR002372">
    <property type="entry name" value="PQQ_rpt_dom"/>
</dbReference>
<evidence type="ECO:0000259" key="15">
    <source>
        <dbReference type="PROSITE" id="PS51007"/>
    </source>
</evidence>
<feature type="binding site" evidence="11">
    <location>
        <position position="370"/>
    </location>
    <ligand>
        <name>pyrroloquinoline quinone</name>
        <dbReference type="ChEBI" id="CHEBI:58442"/>
    </ligand>
</feature>
<feature type="binding site" evidence="11">
    <location>
        <position position="160"/>
    </location>
    <ligand>
        <name>pyrroloquinoline quinone</name>
        <dbReference type="ChEBI" id="CHEBI:58442"/>
    </ligand>
</feature>
<feature type="binding site" evidence="11">
    <location>
        <position position="278"/>
    </location>
    <ligand>
        <name>pyrroloquinoline quinone</name>
        <dbReference type="ChEBI" id="CHEBI:58442"/>
    </ligand>
</feature>
<feature type="disulfide bond" evidence="13">
    <location>
        <begin position="154"/>
        <end position="155"/>
    </location>
</feature>
<comment type="cofactor">
    <cofactor evidence="11">
        <name>pyrroloquinoline quinone</name>
        <dbReference type="ChEBI" id="CHEBI:58442"/>
    </cofactor>
    <text evidence="11">Binds 1 PQQ group per subunit.</text>
</comment>
<comment type="cofactor">
    <cofactor evidence="11">
        <name>heme c</name>
        <dbReference type="ChEBI" id="CHEBI:61717"/>
    </cofactor>
    <text evidence="11">Binds 1 heme c group per subunit.</text>
</comment>
<dbReference type="InterPro" id="IPR018391">
    <property type="entry name" value="PQQ_b-propeller_rpt"/>
</dbReference>
<keyword evidence="6 11" id="KW-0634">PQQ</keyword>
<comment type="similarity">
    <text evidence="1">Belongs to the bacterial PQQ dehydrogenase family.</text>
</comment>
<feature type="active site" description="Proton acceptor" evidence="10">
    <location>
        <position position="343"/>
    </location>
</feature>
<dbReference type="GO" id="GO:0016614">
    <property type="term" value="F:oxidoreductase activity, acting on CH-OH group of donors"/>
    <property type="evidence" value="ECO:0007669"/>
    <property type="project" value="InterPro"/>
</dbReference>
<dbReference type="PANTHER" id="PTHR32303">
    <property type="entry name" value="QUINOPROTEIN ALCOHOL DEHYDROGENASE (CYTOCHROME C)"/>
    <property type="match status" value="1"/>
</dbReference>
<dbReference type="Gene3D" id="1.10.760.10">
    <property type="entry name" value="Cytochrome c-like domain"/>
    <property type="match status" value="1"/>
</dbReference>
<dbReference type="PROSITE" id="PS51007">
    <property type="entry name" value="CYTC"/>
    <property type="match status" value="1"/>
</dbReference>
<dbReference type="PROSITE" id="PS51257">
    <property type="entry name" value="PROKAR_LIPOPROTEIN"/>
    <property type="match status" value="1"/>
</dbReference>
<keyword evidence="2 11" id="KW-0349">Heme</keyword>
<evidence type="ECO:0000256" key="4">
    <source>
        <dbReference type="ARBA" id="ARBA00022729"/>
    </source>
</evidence>
<feature type="binding site" description="axial binding residue" evidence="12">
    <location>
        <position position="652"/>
    </location>
    <ligand>
        <name>heme c</name>
        <dbReference type="ChEBI" id="CHEBI:61717"/>
    </ligand>
    <ligandPart>
        <name>Fe</name>
        <dbReference type="ChEBI" id="CHEBI:18248"/>
    </ligandPart>
</feature>
<evidence type="ECO:0000256" key="5">
    <source>
        <dbReference type="ARBA" id="ARBA00022837"/>
    </source>
</evidence>
<keyword evidence="3 12" id="KW-0479">Metal-binding</keyword>
<comment type="cofactor">
    <cofactor evidence="12">
        <name>Ca(2+)</name>
        <dbReference type="ChEBI" id="CHEBI:29108"/>
    </cofactor>
    <text evidence="12">Binds 1 Ca(2+) ion per subunit.</text>
</comment>
<feature type="chain" id="PRO_5037479912" description="Cytochrome c domain-containing protein" evidence="14">
    <location>
        <begin position="23"/>
        <end position="745"/>
    </location>
</feature>
<keyword evidence="4 14" id="KW-0732">Signal</keyword>
<gene>
    <name evidence="16" type="ORF">GCM10008090_15810</name>
</gene>
<feature type="binding site" evidence="11">
    <location>
        <begin position="430"/>
        <end position="431"/>
    </location>
    <ligand>
        <name>pyrroloquinoline quinone</name>
        <dbReference type="ChEBI" id="CHEBI:58442"/>
    </ligand>
</feature>
<feature type="binding site" evidence="12">
    <location>
        <position position="343"/>
    </location>
    <ligand>
        <name>Ca(2+)</name>
        <dbReference type="ChEBI" id="CHEBI:29108"/>
    </ligand>
</feature>
<dbReference type="Proteomes" id="UP000614811">
    <property type="component" value="Unassembled WGS sequence"/>
</dbReference>
<dbReference type="GO" id="GO:0020037">
    <property type="term" value="F:heme binding"/>
    <property type="evidence" value="ECO:0007669"/>
    <property type="project" value="InterPro"/>
</dbReference>
<evidence type="ECO:0000256" key="10">
    <source>
        <dbReference type="PIRSR" id="PIRSR617512-1"/>
    </source>
</evidence>
<dbReference type="InterPro" id="IPR017512">
    <property type="entry name" value="PQQ_MeOH/EtOH_DH"/>
</dbReference>
<feature type="binding site" description="covalent" evidence="11">
    <location>
        <position position="648"/>
    </location>
    <ligand>
        <name>heme c</name>
        <dbReference type="ChEBI" id="CHEBI:61717"/>
    </ligand>
</feature>
<dbReference type="Pfam" id="PF01011">
    <property type="entry name" value="PQQ"/>
    <property type="match status" value="2"/>
</dbReference>
<feature type="signal peptide" evidence="14">
    <location>
        <begin position="1"/>
        <end position="22"/>
    </location>
</feature>
<organism evidence="16 17">
    <name type="scientific">Arenicella chitinivorans</name>
    <dbReference type="NCBI Taxonomy" id="1329800"/>
    <lineage>
        <taxon>Bacteria</taxon>
        <taxon>Pseudomonadati</taxon>
        <taxon>Pseudomonadota</taxon>
        <taxon>Gammaproteobacteria</taxon>
        <taxon>Arenicellales</taxon>
        <taxon>Arenicellaceae</taxon>
        <taxon>Arenicella</taxon>
    </lineage>
</organism>
<evidence type="ECO:0000256" key="7">
    <source>
        <dbReference type="ARBA" id="ARBA00023002"/>
    </source>
</evidence>
<feature type="binding site" evidence="12">
    <location>
        <position position="222"/>
    </location>
    <ligand>
        <name>Ca(2+)</name>
        <dbReference type="ChEBI" id="CHEBI:29108"/>
    </ligand>
</feature>
<evidence type="ECO:0000256" key="13">
    <source>
        <dbReference type="PIRSR" id="PIRSR617512-4"/>
    </source>
</evidence>
<feature type="domain" description="Cytochrome c" evidence="15">
    <location>
        <begin position="635"/>
        <end position="712"/>
    </location>
</feature>
<dbReference type="AlphaFoldDB" id="A0A918VLF4"/>
<dbReference type="InterPro" id="IPR009056">
    <property type="entry name" value="Cyt_c-like_dom"/>
</dbReference>
<keyword evidence="5 12" id="KW-0106">Calcium</keyword>
<evidence type="ECO:0000256" key="6">
    <source>
        <dbReference type="ARBA" id="ARBA00022891"/>
    </source>
</evidence>
<keyword evidence="7" id="KW-0560">Oxidoreductase</keyword>
<feature type="binding site" description="axial binding residue" evidence="12">
    <location>
        <position position="689"/>
    </location>
    <ligand>
        <name>heme c</name>
        <dbReference type="ChEBI" id="CHEBI:61717"/>
    </ligand>
    <ligandPart>
        <name>Fe</name>
        <dbReference type="ChEBI" id="CHEBI:18248"/>
    </ligandPart>
</feature>
<dbReference type="SUPFAM" id="SSF50998">
    <property type="entry name" value="Quinoprotein alcohol dehydrogenase-like"/>
    <property type="match status" value="1"/>
</dbReference>
<evidence type="ECO:0000256" key="9">
    <source>
        <dbReference type="ARBA" id="ARBA00023157"/>
    </source>
</evidence>
<evidence type="ECO:0000256" key="3">
    <source>
        <dbReference type="ARBA" id="ARBA00022723"/>
    </source>
</evidence>
<dbReference type="CDD" id="cd10279">
    <property type="entry name" value="PQQ_ADH_II"/>
    <property type="match status" value="1"/>
</dbReference>
<name>A0A918VLF4_9GAMM</name>
<proteinExistence type="inferred from homology"/>
<keyword evidence="8 12" id="KW-0408">Iron</keyword>
<dbReference type="NCBIfam" id="TIGR03075">
    <property type="entry name" value="PQQ_enz_alc_DH"/>
    <property type="match status" value="1"/>
</dbReference>
<dbReference type="RefSeq" id="WP_189399609.1">
    <property type="nucleotide sequence ID" value="NZ_BMXA01000002.1"/>
</dbReference>
<dbReference type="InterPro" id="IPR036909">
    <property type="entry name" value="Cyt_c-like_dom_sf"/>
</dbReference>
<keyword evidence="9 13" id="KW-1015">Disulfide bond</keyword>
<comment type="caution">
    <text evidence="16">The sequence shown here is derived from an EMBL/GenBank/DDBJ whole genome shotgun (WGS) entry which is preliminary data.</text>
</comment>
<feature type="binding site" evidence="12">
    <location>
        <position position="298"/>
    </location>
    <ligand>
        <name>Ca(2+)</name>
        <dbReference type="ChEBI" id="CHEBI:29108"/>
    </ligand>
</feature>
<evidence type="ECO:0000313" key="17">
    <source>
        <dbReference type="Proteomes" id="UP000614811"/>
    </source>
</evidence>
<evidence type="ECO:0000256" key="8">
    <source>
        <dbReference type="ARBA" id="ARBA00023004"/>
    </source>
</evidence>
<evidence type="ECO:0000256" key="11">
    <source>
        <dbReference type="PIRSR" id="PIRSR617512-2"/>
    </source>
</evidence>
<evidence type="ECO:0000256" key="1">
    <source>
        <dbReference type="ARBA" id="ARBA00008156"/>
    </source>
</evidence>
<dbReference type="Gene3D" id="2.140.10.10">
    <property type="entry name" value="Quinoprotein alcohol dehydrogenase-like superfamily"/>
    <property type="match status" value="1"/>
</dbReference>
<dbReference type="GO" id="GO:0005509">
    <property type="term" value="F:calcium ion binding"/>
    <property type="evidence" value="ECO:0007669"/>
    <property type="project" value="InterPro"/>
</dbReference>
<sequence>MAERGARLIALVLVWLVLAACAPEEPVADNPGTQTEIVAKGSDAHLQQVTQVSQSQLENAHSQSADWLSYGRDYREDRYSPLTQINQQTLPDLGLAWALDLGTKRGIQATPVVVDGIMFVTGPWSVVWAINTRDGQILWKYDPDVPRDIAARLCCGVVNRGVAIYQGDVFVGTLDGRLISLNATTGKPNWSVQTVPTGEFYSITGAPRIVKGRVLIGNGGAEFKARGYVTAYDAESGEQAWRFYTVPGNPEAEFEHPDLAAAAQTWNGEWWQQGGGGTVWDAINYDPELNLVYIGVGNGSHWNREIRSPGGGDNLYLSSIVALDADTGAYRWHFQTTPGDSWDYTATQPIILADLEIDGAARKVLMQAPKNGYFYVLDRITGEFISGDNYVYQNWTTGLDDQGRPIEAPGARYLSGQSHWLTPGPLGGHNWFPMAFNRDTGLVYIPTGRQSMAYTYNPAIGYASHEAIAGRTGANISLESKLYNPPLFDPNAPPPGQRSGRLIAYDPVQHKEVWGVDQPFFYNGGVLTTASGLVMQGDAEGMFTIRDATTGEALWQADVRSGVLAPPVTYAVDGEQYISLAVGWGGSQGMLAKAVPILAPGTIYTWKIGGNAIAPSRSTDSIKPITTLPSTADPLTIGRGVSSFLNLCSSCHELGLGGGAVPDLIRSDDGVFAMYEQILQQGVFAEQGMPSFADILEPGEVDEIKAYVLYHAKRVREGADMVTLMTELAGLQYQADAAAPPQEEP</sequence>
<dbReference type="EMBL" id="BMXA01000002">
    <property type="protein sequence ID" value="GHA06955.1"/>
    <property type="molecule type" value="Genomic_DNA"/>
</dbReference>
<accession>A0A918VLF4</accession>
<dbReference type="GO" id="GO:0016020">
    <property type="term" value="C:membrane"/>
    <property type="evidence" value="ECO:0007669"/>
    <property type="project" value="InterPro"/>
</dbReference>
<dbReference type="InterPro" id="IPR011047">
    <property type="entry name" value="Quinoprotein_ADH-like_sf"/>
</dbReference>
<evidence type="ECO:0000256" key="12">
    <source>
        <dbReference type="PIRSR" id="PIRSR617512-3"/>
    </source>
</evidence>